<protein>
    <submittedName>
        <fullName evidence="1">DUF218 domain-containing protein</fullName>
    </submittedName>
</protein>
<organism evidence="1 2">
    <name type="scientific">Frankia torreyi</name>
    <dbReference type="NCBI Taxonomy" id="1856"/>
    <lineage>
        <taxon>Bacteria</taxon>
        <taxon>Bacillati</taxon>
        <taxon>Actinomycetota</taxon>
        <taxon>Actinomycetes</taxon>
        <taxon>Frankiales</taxon>
        <taxon>Frankiaceae</taxon>
        <taxon>Frankia</taxon>
    </lineage>
</organism>
<comment type="caution">
    <text evidence="1">The sequence shown here is derived from an EMBL/GenBank/DDBJ whole genome shotgun (WGS) entry which is preliminary data.</text>
</comment>
<evidence type="ECO:0000313" key="2">
    <source>
        <dbReference type="Proteomes" id="UP000032545"/>
    </source>
</evidence>
<accession>A0A0D8BLS7</accession>
<evidence type="ECO:0000313" key="1">
    <source>
        <dbReference type="EMBL" id="KJE25070.1"/>
    </source>
</evidence>
<sequence length="130" mass="14477">MLGGPGDRLSRAVTLTEEGYAPVLVVSTPGGRGCPVGEVSRAKLICFQPDPATTQGEAQEAGRLAQQYGWKKVIFVVERSQDTRARLRIGRCYHEGILVTVVNPPWREWPYLIAYQWGAMVKAMVWQRSC</sequence>
<dbReference type="PATRIC" id="fig|1502723.3.peg.2299"/>
<dbReference type="AlphaFoldDB" id="A0A0D8BLS7"/>
<gene>
    <name evidence="1" type="ORF">FF36_00682</name>
</gene>
<dbReference type="Proteomes" id="UP000032545">
    <property type="component" value="Unassembled WGS sequence"/>
</dbReference>
<proteinExistence type="predicted"/>
<dbReference type="EMBL" id="JYFN01000003">
    <property type="protein sequence ID" value="KJE25070.1"/>
    <property type="molecule type" value="Genomic_DNA"/>
</dbReference>
<name>A0A0D8BLS7_9ACTN</name>
<keyword evidence="2" id="KW-1185">Reference proteome</keyword>
<reference evidence="2" key="1">
    <citation type="submission" date="2015-02" db="EMBL/GenBank/DDBJ databases">
        <title>Draft Genome of Frankia sp. CpI1-S.</title>
        <authorList>
            <person name="Oshone R.T."/>
            <person name="Ngom M."/>
            <person name="Ghodhbane-Gtari F."/>
            <person name="Gtari M."/>
            <person name="Morris K."/>
            <person name="Thomas K."/>
            <person name="Sen A."/>
            <person name="Tisa L.S."/>
        </authorList>
    </citation>
    <scope>NUCLEOTIDE SEQUENCE [LARGE SCALE GENOMIC DNA]</scope>
    <source>
        <strain evidence="2">CpI1-S</strain>
    </source>
</reference>
<reference evidence="1 2" key="2">
    <citation type="journal article" date="2016" name="Genome Announc.">
        <title>Permanent Draft Genome Sequences for Two Variants of Frankia sp. Strain CpI1, the First Frankia Strain Isolated from Root Nodules of Comptonia peregrina.</title>
        <authorList>
            <person name="Oshone R."/>
            <person name="Hurst S.G.IV."/>
            <person name="Abebe-Akele F."/>
            <person name="Simpson S."/>
            <person name="Morris K."/>
            <person name="Thomas W.K."/>
            <person name="Tisa L.S."/>
        </authorList>
    </citation>
    <scope>NUCLEOTIDE SEQUENCE [LARGE SCALE GENOMIC DNA]</scope>
    <source>
        <strain evidence="2">CpI1-S</strain>
    </source>
</reference>